<evidence type="ECO:0000259" key="12">
    <source>
        <dbReference type="Pfam" id="PF00561"/>
    </source>
</evidence>
<comment type="catalytic activity">
    <reaction evidence="10">
        <text>S-hexadecanoyl-L-cysteinyl-[protein] + H2O = L-cysteinyl-[protein] + hexadecanoate + H(+)</text>
        <dbReference type="Rhea" id="RHEA:19233"/>
        <dbReference type="Rhea" id="RHEA-COMP:10131"/>
        <dbReference type="Rhea" id="RHEA-COMP:11032"/>
        <dbReference type="ChEBI" id="CHEBI:7896"/>
        <dbReference type="ChEBI" id="CHEBI:15377"/>
        <dbReference type="ChEBI" id="CHEBI:15378"/>
        <dbReference type="ChEBI" id="CHEBI:29950"/>
        <dbReference type="ChEBI" id="CHEBI:74151"/>
        <dbReference type="EC" id="3.1.2.22"/>
    </reaction>
    <physiologicalReaction direction="left-to-right" evidence="10">
        <dbReference type="Rhea" id="RHEA:19234"/>
    </physiologicalReaction>
</comment>
<dbReference type="GO" id="GO:0102390">
    <property type="term" value="F:mycophenolic acid acyl-glucuronide esterase activity"/>
    <property type="evidence" value="ECO:0007669"/>
    <property type="project" value="UniProtKB-EC"/>
</dbReference>
<evidence type="ECO:0000256" key="10">
    <source>
        <dbReference type="ARBA" id="ARBA00047409"/>
    </source>
</evidence>
<evidence type="ECO:0000256" key="7">
    <source>
        <dbReference type="ARBA" id="ARBA00042645"/>
    </source>
</evidence>
<feature type="domain" description="AB hydrolase-1" evidence="12">
    <location>
        <begin position="24"/>
        <end position="132"/>
    </location>
</feature>
<name>A0A7W7F8C8_9SPHN</name>
<dbReference type="EC" id="3.1.1.93" evidence="4"/>
<comment type="function">
    <text evidence="9">Acts as an acyl-protein thioesterase that hydrolyzes fatty acids from acylated residues in proteins. Regulates the mitochondrial S-depalmitoylation of the nucleophilic active site residue of peroxiredoxin-5/PRDX5, a key antioxidant protein, therefore modulating mitochondrial antioxidant ability. Also catalyzes the deglucuronidation of mycophenolic acid acyl-glucuronide, an active metabolite of the immunosuppressant drug mycophenolate.</text>
</comment>
<dbReference type="InterPro" id="IPR000073">
    <property type="entry name" value="AB_hydrolase_1"/>
</dbReference>
<evidence type="ECO:0000256" key="1">
    <source>
        <dbReference type="ARBA" id="ARBA00012423"/>
    </source>
</evidence>
<keyword evidence="3" id="KW-0809">Transit peptide</keyword>
<dbReference type="SUPFAM" id="SSF53474">
    <property type="entry name" value="alpha/beta-Hydrolases"/>
    <property type="match status" value="1"/>
</dbReference>
<evidence type="ECO:0000256" key="3">
    <source>
        <dbReference type="ARBA" id="ARBA00022946"/>
    </source>
</evidence>
<dbReference type="InterPro" id="IPR052382">
    <property type="entry name" value="ABHD10_acyl-thioesterase"/>
</dbReference>
<dbReference type="RefSeq" id="WP_184066345.1">
    <property type="nucleotide sequence ID" value="NZ_JACHNZ010000010.1"/>
</dbReference>
<evidence type="ECO:0000256" key="9">
    <source>
        <dbReference type="ARBA" id="ARBA00046047"/>
    </source>
</evidence>
<dbReference type="EMBL" id="JACHNZ010000010">
    <property type="protein sequence ID" value="MBB4631508.1"/>
    <property type="molecule type" value="Genomic_DNA"/>
</dbReference>
<evidence type="ECO:0000313" key="13">
    <source>
        <dbReference type="EMBL" id="MBB4631508.1"/>
    </source>
</evidence>
<dbReference type="PANTHER" id="PTHR16138">
    <property type="entry name" value="MYCOPHENOLIC ACID ACYL-GLUCURONIDE ESTERASE, MITOCHONDRIAL"/>
    <property type="match status" value="1"/>
</dbReference>
<comment type="caution">
    <text evidence="13">The sequence shown here is derived from an EMBL/GenBank/DDBJ whole genome shotgun (WGS) entry which is preliminary data.</text>
</comment>
<evidence type="ECO:0000256" key="8">
    <source>
        <dbReference type="ARBA" id="ARBA00042704"/>
    </source>
</evidence>
<dbReference type="AlphaFoldDB" id="A0A7W7F8C8"/>
<evidence type="ECO:0000256" key="11">
    <source>
        <dbReference type="ARBA" id="ARBA00047972"/>
    </source>
</evidence>
<evidence type="ECO:0000256" key="2">
    <source>
        <dbReference type="ARBA" id="ARBA00022801"/>
    </source>
</evidence>
<gene>
    <name evidence="13" type="ORF">GGQ98_001120</name>
</gene>
<sequence length="242" mass="25574">MRVSSITSRHGPSLACAHRAGSGPALVFLPGYMSDMEGSKALAVDARCAELGRACLRLDYSGCGASGGAFREGTLERWRDDVLDVIAAAAPEGPLVLIGSSMGGWLMLLVALAIPDRVSALVGIAAAPDFTHWGFSDAQKAGFARGEDLVEPSAYSDDPYVTTAAFWRSGEANRLLDAPIPIACPVRLLHGQADPDVPWSVSLRLAEALGSADVQTLLVKDGDHRLSRPQDIALLLRVIEDL</sequence>
<evidence type="ECO:0000256" key="5">
    <source>
        <dbReference type="ARBA" id="ARBA00039314"/>
    </source>
</evidence>
<reference evidence="13 14" key="1">
    <citation type="submission" date="2020-08" db="EMBL/GenBank/DDBJ databases">
        <title>Genomic Encyclopedia of Type Strains, Phase IV (KMG-IV): sequencing the most valuable type-strain genomes for metagenomic binning, comparative biology and taxonomic classification.</title>
        <authorList>
            <person name="Goeker M."/>
        </authorList>
    </citation>
    <scope>NUCLEOTIDE SEQUENCE [LARGE SCALE GENOMIC DNA]</scope>
    <source>
        <strain evidence="13 14">DSM 17328</strain>
    </source>
</reference>
<comment type="catalytic activity">
    <reaction evidence="11">
        <text>mycophenolic acid O-acyl-beta-D-glucuronide + H2O = mycophenolate + D-glucuronate + H(+)</text>
        <dbReference type="Rhea" id="RHEA:34179"/>
        <dbReference type="ChEBI" id="CHEBI:15377"/>
        <dbReference type="ChEBI" id="CHEBI:15378"/>
        <dbReference type="ChEBI" id="CHEBI:58720"/>
        <dbReference type="ChEBI" id="CHEBI:62932"/>
        <dbReference type="ChEBI" id="CHEBI:66982"/>
        <dbReference type="EC" id="3.1.1.93"/>
    </reaction>
    <physiologicalReaction direction="left-to-right" evidence="11">
        <dbReference type="Rhea" id="RHEA:34180"/>
    </physiologicalReaction>
</comment>
<dbReference type="PANTHER" id="PTHR16138:SF7">
    <property type="entry name" value="PALMITOYL-PROTEIN THIOESTERASE ABHD10, MITOCHONDRIAL"/>
    <property type="match status" value="1"/>
</dbReference>
<dbReference type="EC" id="3.1.2.22" evidence="1"/>
<evidence type="ECO:0000256" key="6">
    <source>
        <dbReference type="ARBA" id="ARBA00041520"/>
    </source>
</evidence>
<dbReference type="Pfam" id="PF00561">
    <property type="entry name" value="Abhydrolase_1"/>
    <property type="match status" value="1"/>
</dbReference>
<protein>
    <recommendedName>
        <fullName evidence="5">Palmitoyl-protein thioesterase ABHD10, mitochondrial</fullName>
        <ecNumber evidence="4">3.1.1.93</ecNumber>
        <ecNumber evidence="1">3.1.2.22</ecNumber>
    </recommendedName>
    <alternativeName>
        <fullName evidence="7">Acyl-protein thioesterase ABHD10</fullName>
    </alternativeName>
    <alternativeName>
        <fullName evidence="8">Alpha/beta hydrolase domain-containing protein 10</fullName>
    </alternativeName>
    <alternativeName>
        <fullName evidence="6">Mycophenolic acid acyl-glucuronide esterase, mitochondrial</fullName>
    </alternativeName>
</protein>
<evidence type="ECO:0000256" key="4">
    <source>
        <dbReference type="ARBA" id="ARBA00039132"/>
    </source>
</evidence>
<evidence type="ECO:0000313" key="14">
    <source>
        <dbReference type="Proteomes" id="UP000566324"/>
    </source>
</evidence>
<organism evidence="13 14">
    <name type="scientific">Sphingosinicella soli</name>
    <dbReference type="NCBI Taxonomy" id="333708"/>
    <lineage>
        <taxon>Bacteria</taxon>
        <taxon>Pseudomonadati</taxon>
        <taxon>Pseudomonadota</taxon>
        <taxon>Alphaproteobacteria</taxon>
        <taxon>Sphingomonadales</taxon>
        <taxon>Sphingosinicellaceae</taxon>
        <taxon>Sphingosinicella</taxon>
    </lineage>
</organism>
<keyword evidence="14" id="KW-1185">Reference proteome</keyword>
<dbReference type="GO" id="GO:0008474">
    <property type="term" value="F:palmitoyl-(protein) hydrolase activity"/>
    <property type="evidence" value="ECO:0007669"/>
    <property type="project" value="UniProtKB-EC"/>
</dbReference>
<dbReference type="Proteomes" id="UP000566324">
    <property type="component" value="Unassembled WGS sequence"/>
</dbReference>
<accession>A0A7W7F8C8</accession>
<keyword evidence="2" id="KW-0378">Hydrolase</keyword>
<proteinExistence type="predicted"/>
<dbReference type="InterPro" id="IPR029058">
    <property type="entry name" value="AB_hydrolase_fold"/>
</dbReference>
<dbReference type="Gene3D" id="3.40.50.1820">
    <property type="entry name" value="alpha/beta hydrolase"/>
    <property type="match status" value="1"/>
</dbReference>